<evidence type="ECO:0000313" key="3">
    <source>
        <dbReference type="Proteomes" id="UP000094455"/>
    </source>
</evidence>
<evidence type="ECO:0000256" key="1">
    <source>
        <dbReference type="ARBA" id="ARBA00008903"/>
    </source>
</evidence>
<accession>A0A1E3NRB3</accession>
<dbReference type="AlphaFoldDB" id="A0A1E3NRB3"/>
<reference evidence="2 3" key="1">
    <citation type="journal article" date="2016" name="Proc. Natl. Acad. Sci. U.S.A.">
        <title>Comparative genomics of biotechnologically important yeasts.</title>
        <authorList>
            <person name="Riley R."/>
            <person name="Haridas S."/>
            <person name="Wolfe K.H."/>
            <person name="Lopes M.R."/>
            <person name="Hittinger C.T."/>
            <person name="Goeker M."/>
            <person name="Salamov A.A."/>
            <person name="Wisecaver J.H."/>
            <person name="Long T.M."/>
            <person name="Calvey C.H."/>
            <person name="Aerts A.L."/>
            <person name="Barry K.W."/>
            <person name="Choi C."/>
            <person name="Clum A."/>
            <person name="Coughlan A.Y."/>
            <person name="Deshpande S."/>
            <person name="Douglass A.P."/>
            <person name="Hanson S.J."/>
            <person name="Klenk H.-P."/>
            <person name="LaButti K.M."/>
            <person name="Lapidus A."/>
            <person name="Lindquist E.A."/>
            <person name="Lipzen A.M."/>
            <person name="Meier-Kolthoff J.P."/>
            <person name="Ohm R.A."/>
            <person name="Otillar R.P."/>
            <person name="Pangilinan J.L."/>
            <person name="Peng Y."/>
            <person name="Rokas A."/>
            <person name="Rosa C.A."/>
            <person name="Scheuner C."/>
            <person name="Sibirny A.A."/>
            <person name="Slot J.C."/>
            <person name="Stielow J.B."/>
            <person name="Sun H."/>
            <person name="Kurtzman C.P."/>
            <person name="Blackwell M."/>
            <person name="Grigoriev I.V."/>
            <person name="Jeffries T.W."/>
        </authorList>
    </citation>
    <scope>NUCLEOTIDE SEQUENCE [LARGE SCALE GENOMIC DNA]</scope>
    <source>
        <strain evidence="2 3">NRRL Y-2026</strain>
    </source>
</reference>
<sequence length="341" mass="37727">MLVLTEKIITSLLQNLTQEDAVSYQQTLLAALAEYEKYPEIIPPRIVTTTPHCTHLFMASTGSHVGMKAITGSREGFKGITTILDKHNGYPLGIINCATLTAFRTALCNSLSLVKFFPLDKEYSNDKLIIFGVGDQAIWHARLALILYPKRFSRVLFVNRTVTKAERLCDEVFAKDYPTIKFDARGMTTEEEKGKLVQEFKDTSVVFTCIPTSVPTVKKEYVDQCEGRCFIGAIGSYKPHMTEIDGGVLKESVIAQGGKIVVDSVDHCLHEAGELIINNIQREDLVDVSTLYSDPSSSNFLSEGKVAVSKLVGLCIMDVWVGSRCLDEAKKQGVGIEIDNF</sequence>
<dbReference type="InterPro" id="IPR003462">
    <property type="entry name" value="ODC_Mu_crystall"/>
</dbReference>
<evidence type="ECO:0008006" key="4">
    <source>
        <dbReference type="Google" id="ProtNLM"/>
    </source>
</evidence>
<dbReference type="GO" id="GO:0005737">
    <property type="term" value="C:cytoplasm"/>
    <property type="evidence" value="ECO:0007669"/>
    <property type="project" value="TreeGrafter"/>
</dbReference>
<dbReference type="InterPro" id="IPR023401">
    <property type="entry name" value="ODC_N"/>
</dbReference>
<protein>
    <recommendedName>
        <fullName evidence="4">Ornithine cyclodeaminase</fullName>
    </recommendedName>
</protein>
<dbReference type="Pfam" id="PF02423">
    <property type="entry name" value="OCD_Mu_crystall"/>
    <property type="match status" value="1"/>
</dbReference>
<dbReference type="PANTHER" id="PTHR13812:SF19">
    <property type="entry name" value="KETIMINE REDUCTASE MU-CRYSTALLIN"/>
    <property type="match status" value="1"/>
</dbReference>
<comment type="similarity">
    <text evidence="1">Belongs to the ornithine cyclodeaminase/mu-crystallin family.</text>
</comment>
<dbReference type="EMBL" id="KV454001">
    <property type="protein sequence ID" value="ODQ48667.1"/>
    <property type="molecule type" value="Genomic_DNA"/>
</dbReference>
<gene>
    <name evidence="2" type="ORF">PICMEDRAFT_70288</name>
</gene>
<dbReference type="STRING" id="763406.A0A1E3NRB3"/>
<dbReference type="OrthoDB" id="41492at2759"/>
<name>A0A1E3NRB3_9ASCO</name>
<proteinExistence type="inferred from homology"/>
<dbReference type="PANTHER" id="PTHR13812">
    <property type="entry name" value="KETIMINE REDUCTASE MU-CRYSTALLIN"/>
    <property type="match status" value="1"/>
</dbReference>
<dbReference type="Gene3D" id="3.30.1780.10">
    <property type="entry name" value="ornithine cyclodeaminase, domain 1"/>
    <property type="match status" value="1"/>
</dbReference>
<keyword evidence="3" id="KW-1185">Reference proteome</keyword>
<dbReference type="RefSeq" id="XP_019019780.1">
    <property type="nucleotide sequence ID" value="XM_019163602.1"/>
</dbReference>
<dbReference type="InterPro" id="IPR036291">
    <property type="entry name" value="NAD(P)-bd_dom_sf"/>
</dbReference>
<dbReference type="GeneID" id="30180289"/>
<dbReference type="SUPFAM" id="SSF51735">
    <property type="entry name" value="NAD(P)-binding Rossmann-fold domains"/>
    <property type="match status" value="1"/>
</dbReference>
<dbReference type="Proteomes" id="UP000094455">
    <property type="component" value="Unassembled WGS sequence"/>
</dbReference>
<evidence type="ECO:0000313" key="2">
    <source>
        <dbReference type="EMBL" id="ODQ48667.1"/>
    </source>
</evidence>
<organism evidence="2 3">
    <name type="scientific">Pichia membranifaciens NRRL Y-2026</name>
    <dbReference type="NCBI Taxonomy" id="763406"/>
    <lineage>
        <taxon>Eukaryota</taxon>
        <taxon>Fungi</taxon>
        <taxon>Dikarya</taxon>
        <taxon>Ascomycota</taxon>
        <taxon>Saccharomycotina</taxon>
        <taxon>Pichiomycetes</taxon>
        <taxon>Pichiales</taxon>
        <taxon>Pichiaceae</taxon>
        <taxon>Pichia</taxon>
    </lineage>
</organism>
<dbReference type="Gene3D" id="3.40.50.720">
    <property type="entry name" value="NAD(P)-binding Rossmann-like Domain"/>
    <property type="match status" value="1"/>
</dbReference>